<accession>A0A9X1VT41</accession>
<dbReference type="PANTHER" id="PTHR30143">
    <property type="entry name" value="ACID HYDRATASE"/>
    <property type="match status" value="1"/>
</dbReference>
<dbReference type="GO" id="GO:0008684">
    <property type="term" value="F:2-oxopent-4-enoate hydratase activity"/>
    <property type="evidence" value="ECO:0007669"/>
    <property type="project" value="TreeGrafter"/>
</dbReference>
<keyword evidence="4" id="KW-1185">Reference proteome</keyword>
<protein>
    <submittedName>
        <fullName evidence="3">Fumarylacetoacetate hydrolase family protein</fullName>
    </submittedName>
</protein>
<dbReference type="EMBL" id="JALGBI010000001">
    <property type="protein sequence ID" value="MCJ0763411.1"/>
    <property type="molecule type" value="Genomic_DNA"/>
</dbReference>
<dbReference type="RefSeq" id="WP_243306003.1">
    <property type="nucleotide sequence ID" value="NZ_JALGBI010000001.1"/>
</dbReference>
<organism evidence="3 4">
    <name type="scientific">Variovorax terrae</name>
    <dbReference type="NCBI Taxonomy" id="2923278"/>
    <lineage>
        <taxon>Bacteria</taxon>
        <taxon>Pseudomonadati</taxon>
        <taxon>Pseudomonadota</taxon>
        <taxon>Betaproteobacteria</taxon>
        <taxon>Burkholderiales</taxon>
        <taxon>Comamonadaceae</taxon>
        <taxon>Variovorax</taxon>
    </lineage>
</organism>
<evidence type="ECO:0000259" key="2">
    <source>
        <dbReference type="Pfam" id="PF01557"/>
    </source>
</evidence>
<comment type="caution">
    <text evidence="3">The sequence shown here is derived from an EMBL/GenBank/DDBJ whole genome shotgun (WGS) entry which is preliminary data.</text>
</comment>
<gene>
    <name evidence="3" type="ORF">MMF98_09330</name>
</gene>
<dbReference type="Gene3D" id="3.90.850.10">
    <property type="entry name" value="Fumarylacetoacetase-like, C-terminal domain"/>
    <property type="match status" value="1"/>
</dbReference>
<dbReference type="SUPFAM" id="SSF56529">
    <property type="entry name" value="FAH"/>
    <property type="match status" value="1"/>
</dbReference>
<reference evidence="3" key="1">
    <citation type="submission" date="2022-03" db="EMBL/GenBank/DDBJ databases">
        <authorList>
            <person name="Woo C.Y."/>
        </authorList>
    </citation>
    <scope>NUCLEOTIDE SEQUENCE</scope>
    <source>
        <strain evidence="3">CYS-02</strain>
    </source>
</reference>
<feature type="domain" description="Fumarylacetoacetase-like C-terminal" evidence="2">
    <location>
        <begin position="89"/>
        <end position="266"/>
    </location>
</feature>
<dbReference type="Pfam" id="PF01557">
    <property type="entry name" value="FAA_hydrolase"/>
    <property type="match status" value="1"/>
</dbReference>
<dbReference type="InterPro" id="IPR036663">
    <property type="entry name" value="Fumarylacetoacetase_C_sf"/>
</dbReference>
<dbReference type="InterPro" id="IPR011234">
    <property type="entry name" value="Fumarylacetoacetase-like_C"/>
</dbReference>
<proteinExistence type="predicted"/>
<name>A0A9X1VT41_9BURK</name>
<keyword evidence="3" id="KW-0378">Hydrolase</keyword>
<sequence>MPVPNPLDLDALAREFLAARQARQPLPPLLARHPGWSADQAYALAETIAAHRRQGGERCVGRKIGLTNPAGWAAMKTAAPIWGYVYDSSLVMAQAGRARVDLGQAMAPRIEPEIGFCLRRAIDPAATSFEALLSCIEWVAPCFEIIDCHFPEWSFQASEAIADFGVHYRLVVGEPYRLAAAPHEALAAALGDCAVTLSLNGDVAERGGGANTLGHPLQALRALVGLLASQPLSTPLQPGDIITTGTLTTPRDIGAGQRWRMQVEGLELAPLELELAGA</sequence>
<keyword evidence="1" id="KW-0456">Lyase</keyword>
<dbReference type="AlphaFoldDB" id="A0A9X1VT41"/>
<dbReference type="GO" id="GO:0016787">
    <property type="term" value="F:hydrolase activity"/>
    <property type="evidence" value="ECO:0007669"/>
    <property type="project" value="UniProtKB-KW"/>
</dbReference>
<evidence type="ECO:0000313" key="3">
    <source>
        <dbReference type="EMBL" id="MCJ0763411.1"/>
    </source>
</evidence>
<evidence type="ECO:0000313" key="4">
    <source>
        <dbReference type="Proteomes" id="UP001139447"/>
    </source>
</evidence>
<dbReference type="GO" id="GO:0005737">
    <property type="term" value="C:cytoplasm"/>
    <property type="evidence" value="ECO:0007669"/>
    <property type="project" value="TreeGrafter"/>
</dbReference>
<dbReference type="Proteomes" id="UP001139447">
    <property type="component" value="Unassembled WGS sequence"/>
</dbReference>
<evidence type="ECO:0000256" key="1">
    <source>
        <dbReference type="ARBA" id="ARBA00023239"/>
    </source>
</evidence>
<dbReference type="PANTHER" id="PTHR30143:SF0">
    <property type="entry name" value="2-KETO-4-PENTENOATE HYDRATASE"/>
    <property type="match status" value="1"/>
</dbReference>
<dbReference type="InterPro" id="IPR050772">
    <property type="entry name" value="Hydratase-Decarb/MhpD_sf"/>
</dbReference>